<feature type="region of interest" description="Disordered" evidence="1">
    <location>
        <begin position="413"/>
        <end position="454"/>
    </location>
</feature>
<feature type="compositionally biased region" description="Low complexity" evidence="1">
    <location>
        <begin position="964"/>
        <end position="978"/>
    </location>
</feature>
<dbReference type="Proteomes" id="UP001487740">
    <property type="component" value="Unassembled WGS sequence"/>
</dbReference>
<feature type="compositionally biased region" description="Low complexity" evidence="1">
    <location>
        <begin position="439"/>
        <end position="448"/>
    </location>
</feature>
<sequence>MPPERPVASLSSNHPKRLRKQIVFKIGETIHSGPTLVAPAVLKDEDLITTSKCVFPSNLQESSRIPLDSDHLAQIPSTIPSSPQPSETPCFTGHTSLQSCTPCTQYYLGTKGSLPAAYVPDVLVPKIIVSKVSKTVNSAAVKSVGENCTAEAFNSKRVKKAIVRKDSVDETRTLPVTFCKSAVPQCKSVEYLKSRPTLRSGRALERFENIHPVIKKEPDEVQDPLIYLNTIKDESFTSIESGMIELPERKSEVYEAIHPEFKKGRLLIKVVQRTTPTEAVVDSLDLSTNLSRASVIEENKEMVRLIQEADSKLDSFCPKRSSRASKRIGSAEFGVIEIKPEPVTRVRRCTRTRKCSCRSDKSESETSDSRSVADEALYFDMVDKTAKLGKPKNGEPLLDEATTHVSAKYNGDVTSEIANGAHKVKGRRVSRANSDESDSNSGSKSNGNIDHNGDKVDFSVLLEISPADRKKFESKKAKIRRKTADWLLISETEQYYNEKEEIMRNKNKLDSESESDESDTCTENQDSRSDCSDESESTAGSSRRNKGKGKPARTVEDDSRPSAKRPKEDLCSQKKRGRPVVSRTRKTLYDLTMLNDDDDDDDENFFGFPVSTTIPQSTRTSCTLSGSASQTRSKVKESCKHSFDLSSGSGKVGRKRLSDAERFLRDNREYYHFQETTERLRRSTSSSAEKEKTGRLDGCEVKEIEKKEESRLREPPPPPVSKKRPVVDGRRVTRSAGIILEEPDLQGKPKVKSVEKNDTKCTGKNVEKTDVKEKDKRKLPDDPKKKAPEEDKRKGCEGNKRKVEEASSDGTSTPGAESTKLPPPECFESTEELAILALHIDHIMKSEGCYEEVPVCNPHIEDLKESEGLDYKKTPPKKRGKKKRLMTGSKSEKSFENAAKELKLFDSSLAQEVDPVFIAGLCDDMKDFLIPENILALNGGHDGQQILVTEVDSSTVLGKEVDLTKTPGSTPTPSTAPR</sequence>
<evidence type="ECO:0000313" key="3">
    <source>
        <dbReference type="Proteomes" id="UP001487740"/>
    </source>
</evidence>
<feature type="region of interest" description="Disordered" evidence="1">
    <location>
        <begin position="506"/>
        <end position="586"/>
    </location>
</feature>
<name>A0AAW0SM49_SCYPA</name>
<feature type="compositionally biased region" description="Basic and acidic residues" evidence="1">
    <location>
        <begin position="688"/>
        <end position="714"/>
    </location>
</feature>
<feature type="region of interest" description="Disordered" evidence="1">
    <location>
        <begin position="869"/>
        <end position="893"/>
    </location>
</feature>
<evidence type="ECO:0000313" key="2">
    <source>
        <dbReference type="EMBL" id="KAK8375837.1"/>
    </source>
</evidence>
<feature type="region of interest" description="Disordered" evidence="1">
    <location>
        <begin position="674"/>
        <end position="826"/>
    </location>
</feature>
<accession>A0AAW0SM49</accession>
<feature type="compositionally biased region" description="Basic and acidic residues" evidence="1">
    <location>
        <begin position="634"/>
        <end position="643"/>
    </location>
</feature>
<dbReference type="EMBL" id="JARAKH010000049">
    <property type="protein sequence ID" value="KAK8375837.1"/>
    <property type="molecule type" value="Genomic_DNA"/>
</dbReference>
<reference evidence="2 3" key="1">
    <citation type="submission" date="2023-03" db="EMBL/GenBank/DDBJ databases">
        <title>High-quality genome of Scylla paramamosain provides insights in environmental adaptation.</title>
        <authorList>
            <person name="Zhang L."/>
        </authorList>
    </citation>
    <scope>NUCLEOTIDE SEQUENCE [LARGE SCALE GENOMIC DNA]</scope>
    <source>
        <strain evidence="2">LZ_2023a</strain>
        <tissue evidence="2">Muscle</tissue>
    </source>
</reference>
<proteinExistence type="predicted"/>
<feature type="region of interest" description="Disordered" evidence="1">
    <location>
        <begin position="610"/>
        <end position="657"/>
    </location>
</feature>
<organism evidence="2 3">
    <name type="scientific">Scylla paramamosain</name>
    <name type="common">Mud crab</name>
    <dbReference type="NCBI Taxonomy" id="85552"/>
    <lineage>
        <taxon>Eukaryota</taxon>
        <taxon>Metazoa</taxon>
        <taxon>Ecdysozoa</taxon>
        <taxon>Arthropoda</taxon>
        <taxon>Crustacea</taxon>
        <taxon>Multicrustacea</taxon>
        <taxon>Malacostraca</taxon>
        <taxon>Eumalacostraca</taxon>
        <taxon>Eucarida</taxon>
        <taxon>Decapoda</taxon>
        <taxon>Pleocyemata</taxon>
        <taxon>Brachyura</taxon>
        <taxon>Eubrachyura</taxon>
        <taxon>Portunoidea</taxon>
        <taxon>Portunidae</taxon>
        <taxon>Portuninae</taxon>
        <taxon>Scylla</taxon>
    </lineage>
</organism>
<evidence type="ECO:0000256" key="1">
    <source>
        <dbReference type="SAM" id="MobiDB-lite"/>
    </source>
</evidence>
<feature type="compositionally biased region" description="Basic and acidic residues" evidence="1">
    <location>
        <begin position="752"/>
        <end position="805"/>
    </location>
</feature>
<feature type="compositionally biased region" description="Basic residues" evidence="1">
    <location>
        <begin position="573"/>
        <end position="586"/>
    </location>
</feature>
<keyword evidence="3" id="KW-1185">Reference proteome</keyword>
<feature type="compositionally biased region" description="Polar residues" evidence="1">
    <location>
        <begin position="610"/>
        <end position="632"/>
    </location>
</feature>
<dbReference type="AlphaFoldDB" id="A0AAW0SM49"/>
<feature type="region of interest" description="Disordered" evidence="1">
    <location>
        <begin position="958"/>
        <end position="978"/>
    </location>
</feature>
<comment type="caution">
    <text evidence="2">The sequence shown here is derived from an EMBL/GenBank/DDBJ whole genome shotgun (WGS) entry which is preliminary data.</text>
</comment>
<feature type="compositionally biased region" description="Basic residues" evidence="1">
    <location>
        <begin position="874"/>
        <end position="885"/>
    </location>
</feature>
<feature type="compositionally biased region" description="Basic and acidic residues" evidence="1">
    <location>
        <begin position="553"/>
        <end position="572"/>
    </location>
</feature>
<gene>
    <name evidence="2" type="ORF">O3P69_008525</name>
</gene>
<protein>
    <submittedName>
        <fullName evidence="2">Uncharacterized protein</fullName>
    </submittedName>
</protein>